<feature type="chain" id="PRO_5046575388" evidence="2">
    <location>
        <begin position="26"/>
        <end position="334"/>
    </location>
</feature>
<dbReference type="Proteomes" id="UP001266305">
    <property type="component" value="Unassembled WGS sequence"/>
</dbReference>
<dbReference type="PANTHER" id="PTHR18929:SF193">
    <property type="entry name" value="ENDOPLASMIC RETICULUM RESIDENT PROTEIN 27"/>
    <property type="match status" value="1"/>
</dbReference>
<dbReference type="PANTHER" id="PTHR18929">
    <property type="entry name" value="PROTEIN DISULFIDE ISOMERASE"/>
    <property type="match status" value="1"/>
</dbReference>
<keyword evidence="2" id="KW-0732">Signal</keyword>
<keyword evidence="4" id="KW-1185">Reference proteome</keyword>
<dbReference type="SUPFAM" id="SSF52833">
    <property type="entry name" value="Thioredoxin-like"/>
    <property type="match status" value="1"/>
</dbReference>
<organism evidence="3 4">
    <name type="scientific">Saguinus oedipus</name>
    <name type="common">Cotton-top tamarin</name>
    <name type="synonym">Oedipomidas oedipus</name>
    <dbReference type="NCBI Taxonomy" id="9490"/>
    <lineage>
        <taxon>Eukaryota</taxon>
        <taxon>Metazoa</taxon>
        <taxon>Chordata</taxon>
        <taxon>Craniata</taxon>
        <taxon>Vertebrata</taxon>
        <taxon>Euteleostomi</taxon>
        <taxon>Mammalia</taxon>
        <taxon>Eutheria</taxon>
        <taxon>Euarchontoglires</taxon>
        <taxon>Primates</taxon>
        <taxon>Haplorrhini</taxon>
        <taxon>Platyrrhini</taxon>
        <taxon>Cebidae</taxon>
        <taxon>Callitrichinae</taxon>
        <taxon>Saguinus</taxon>
    </lineage>
</organism>
<evidence type="ECO:0000313" key="3">
    <source>
        <dbReference type="EMBL" id="KAK2101296.1"/>
    </source>
</evidence>
<name>A0ABQ9UW79_SAGOE</name>
<evidence type="ECO:0000256" key="2">
    <source>
        <dbReference type="SAM" id="SignalP"/>
    </source>
</evidence>
<accession>A0ABQ9UW79</accession>
<feature type="signal peptide" evidence="2">
    <location>
        <begin position="1"/>
        <end position="25"/>
    </location>
</feature>
<dbReference type="InterPro" id="IPR036249">
    <property type="entry name" value="Thioredoxin-like_sf"/>
</dbReference>
<dbReference type="EMBL" id="JASSZA010000009">
    <property type="protein sequence ID" value="KAK2101296.1"/>
    <property type="molecule type" value="Genomic_DNA"/>
</dbReference>
<dbReference type="Pfam" id="PF13848">
    <property type="entry name" value="Thioredoxin_6"/>
    <property type="match status" value="1"/>
</dbReference>
<comment type="caution">
    <text evidence="3">The sequence shown here is derived from an EMBL/GenBank/DDBJ whole genome shotgun (WGS) entry which is preliminary data.</text>
</comment>
<protein>
    <submittedName>
        <fullName evidence="3">Endoplasmic reticulum resident protein 27</fullName>
    </submittedName>
</protein>
<evidence type="ECO:0000313" key="4">
    <source>
        <dbReference type="Proteomes" id="UP001266305"/>
    </source>
</evidence>
<gene>
    <name evidence="3" type="primary">ERP27</name>
    <name evidence="3" type="ORF">P7K49_018962</name>
</gene>
<proteinExistence type="inferred from homology"/>
<dbReference type="CDD" id="cd02982">
    <property type="entry name" value="PDI_b'_family"/>
    <property type="match status" value="1"/>
</dbReference>
<evidence type="ECO:0000256" key="1">
    <source>
        <dbReference type="ARBA" id="ARBA00006347"/>
    </source>
</evidence>
<reference evidence="3 4" key="1">
    <citation type="submission" date="2023-05" db="EMBL/GenBank/DDBJ databases">
        <title>B98-5 Cell Line De Novo Hybrid Assembly: An Optical Mapping Approach.</title>
        <authorList>
            <person name="Kananen K."/>
            <person name="Auerbach J.A."/>
            <person name="Kautto E."/>
            <person name="Blachly J.S."/>
        </authorList>
    </citation>
    <scope>NUCLEOTIDE SEQUENCE [LARGE SCALE GENOMIC DNA]</scope>
    <source>
        <strain evidence="3">B95-8</strain>
        <tissue evidence="3">Cell line</tissue>
    </source>
</reference>
<dbReference type="CDD" id="cd02981">
    <property type="entry name" value="PDI_b_family"/>
    <property type="match status" value="1"/>
</dbReference>
<dbReference type="Gene3D" id="3.40.30.10">
    <property type="entry name" value="Glutaredoxin"/>
    <property type="match status" value="3"/>
</dbReference>
<comment type="similarity">
    <text evidence="1">Belongs to the protein disulfide isomerase family.</text>
</comment>
<sequence>MEAAPSRFMFLLFLLTCELAPEVAAEVEKSSDGPGASQEPTWLADVPAAMEFIAATEVAVIGFFQDLEIPAVSILHSMVEKFPGVSFGISTESEVLTHYNITGNTICLFRLVDNEQLNLEDEDTAGIDAAKLSNFIELNSLHMVTEYNPVKTPLFLLAKFWPTSNAIFISVELERTHCALLAYTLRPLPAPTPPPAAKRAGKPLQKCVASGRILPSCSLPHPPETLPKGRLTHQTAIGLFNSVIQIHLLLIMNKASPEYEENMQRYQKAAKLFQGKESQLPALAIYRTVDDEWDTLPTAEVSVEHVQNFCDGFLRGKLLKESHEADEKPPKVEL</sequence>